<dbReference type="HAMAP" id="MF_00514">
    <property type="entry name" value="Ribosomal_bL35"/>
    <property type="match status" value="1"/>
</dbReference>
<dbReference type="OrthoDB" id="47476at2"/>
<dbReference type="PROSITE" id="PS00936">
    <property type="entry name" value="RIBOSOMAL_L35"/>
    <property type="match status" value="1"/>
</dbReference>
<dbReference type="RefSeq" id="WP_108198956.1">
    <property type="nucleotide sequence ID" value="NZ_RCCK01000010.1"/>
</dbReference>
<proteinExistence type="inferred from homology"/>
<evidence type="ECO:0000313" key="10">
    <source>
        <dbReference type="Proteomes" id="UP000297429"/>
    </source>
</evidence>
<dbReference type="PRINTS" id="PR00064">
    <property type="entry name" value="RIBOSOMALL35"/>
</dbReference>
<keyword evidence="3 5" id="KW-0687">Ribonucleoprotein</keyword>
<dbReference type="InterPro" id="IPR021137">
    <property type="entry name" value="Ribosomal_bL35-like"/>
</dbReference>
<dbReference type="FunFam" id="4.10.410.60:FF:000001">
    <property type="entry name" value="50S ribosomal protein L35"/>
    <property type="match status" value="1"/>
</dbReference>
<dbReference type="AlphaFoldDB" id="A0A497YB25"/>
<keyword evidence="10" id="KW-1185">Reference proteome</keyword>
<dbReference type="GO" id="GO:0003735">
    <property type="term" value="F:structural constituent of ribosome"/>
    <property type="evidence" value="ECO:0007669"/>
    <property type="project" value="InterPro"/>
</dbReference>
<accession>A0A497YB25</accession>
<dbReference type="Proteomes" id="UP000273898">
    <property type="component" value="Unassembled WGS sequence"/>
</dbReference>
<comment type="similarity">
    <text evidence="1 5 6">Belongs to the bacterial ribosomal protein bL35 family.</text>
</comment>
<dbReference type="SUPFAM" id="SSF143034">
    <property type="entry name" value="L35p-like"/>
    <property type="match status" value="1"/>
</dbReference>
<keyword evidence="2 5" id="KW-0689">Ribosomal protein</keyword>
<protein>
    <recommendedName>
        <fullName evidence="4 5">Large ribosomal subunit protein bL35</fullName>
    </recommendedName>
</protein>
<gene>
    <name evidence="5 8" type="primary">rpmI</name>
    <name evidence="7" type="ORF">BCL90_1585</name>
    <name evidence="8" type="ORF">E3V97_15820</name>
</gene>
<dbReference type="Proteomes" id="UP000297429">
    <property type="component" value="Unassembled WGS sequence"/>
</dbReference>
<dbReference type="NCBIfam" id="TIGR00001">
    <property type="entry name" value="rpmI_bact"/>
    <property type="match status" value="1"/>
</dbReference>
<dbReference type="PANTHER" id="PTHR33343:SF1">
    <property type="entry name" value="LARGE RIBOSOMAL SUBUNIT PROTEIN BL35M"/>
    <property type="match status" value="1"/>
</dbReference>
<dbReference type="EMBL" id="RCCK01000010">
    <property type="protein sequence ID" value="RLJ80784.1"/>
    <property type="molecule type" value="Genomic_DNA"/>
</dbReference>
<dbReference type="InterPro" id="IPR018265">
    <property type="entry name" value="Ribosomal_bL35_CS"/>
</dbReference>
<dbReference type="Gene3D" id="4.10.410.60">
    <property type="match status" value="1"/>
</dbReference>
<dbReference type="InterPro" id="IPR037229">
    <property type="entry name" value="Ribosomal_bL35_sf"/>
</dbReference>
<evidence type="ECO:0000256" key="2">
    <source>
        <dbReference type="ARBA" id="ARBA00022980"/>
    </source>
</evidence>
<reference evidence="8 10" key="2">
    <citation type="submission" date="2019-03" db="EMBL/GenBank/DDBJ databases">
        <authorList>
            <person name="He R.-H."/>
        </authorList>
    </citation>
    <scope>NUCLEOTIDE SEQUENCE [LARGE SCALE GENOMIC DNA]</scope>
    <source>
        <strain evidence="8 10">DSM 19624</strain>
    </source>
</reference>
<evidence type="ECO:0000256" key="5">
    <source>
        <dbReference type="HAMAP-Rule" id="MF_00514"/>
    </source>
</evidence>
<dbReference type="EMBL" id="SOPX01000002">
    <property type="protein sequence ID" value="TFB32028.1"/>
    <property type="molecule type" value="Genomic_DNA"/>
</dbReference>
<dbReference type="GO" id="GO:0022625">
    <property type="term" value="C:cytosolic large ribosomal subunit"/>
    <property type="evidence" value="ECO:0007669"/>
    <property type="project" value="TreeGrafter"/>
</dbReference>
<evidence type="ECO:0000256" key="6">
    <source>
        <dbReference type="RuleBase" id="RU000568"/>
    </source>
</evidence>
<evidence type="ECO:0000313" key="9">
    <source>
        <dbReference type="Proteomes" id="UP000273898"/>
    </source>
</evidence>
<dbReference type="InterPro" id="IPR001706">
    <property type="entry name" value="Ribosomal_bL35"/>
</dbReference>
<dbReference type="GO" id="GO:0006412">
    <property type="term" value="P:translation"/>
    <property type="evidence" value="ECO:0007669"/>
    <property type="project" value="UniProtKB-UniRule"/>
</dbReference>
<dbReference type="Pfam" id="PF01632">
    <property type="entry name" value="Ribosomal_L35p"/>
    <property type="match status" value="1"/>
</dbReference>
<reference evidence="7 9" key="1">
    <citation type="submission" date="2018-10" db="EMBL/GenBank/DDBJ databases">
        <title>Genomic Encyclopedia of Archaeal and Bacterial Type Strains, Phase II (KMG-II): from individual species to whole genera.</title>
        <authorList>
            <person name="Goeker M."/>
        </authorList>
    </citation>
    <scope>NUCLEOTIDE SEQUENCE [LARGE SCALE GENOMIC DNA]</scope>
    <source>
        <strain evidence="7 9">DSM 19624</strain>
    </source>
</reference>
<evidence type="ECO:0000256" key="1">
    <source>
        <dbReference type="ARBA" id="ARBA00006598"/>
    </source>
</evidence>
<name>A0A497YB25_9SPHI</name>
<dbReference type="PANTHER" id="PTHR33343">
    <property type="entry name" value="54S RIBOSOMAL PROTEIN BL35M"/>
    <property type="match status" value="1"/>
</dbReference>
<organism evidence="7 9">
    <name type="scientific">Pedobacter alluvionis</name>
    <dbReference type="NCBI Taxonomy" id="475253"/>
    <lineage>
        <taxon>Bacteria</taxon>
        <taxon>Pseudomonadati</taxon>
        <taxon>Bacteroidota</taxon>
        <taxon>Sphingobacteriia</taxon>
        <taxon>Sphingobacteriales</taxon>
        <taxon>Sphingobacteriaceae</taxon>
        <taxon>Pedobacter</taxon>
    </lineage>
</organism>
<evidence type="ECO:0000313" key="7">
    <source>
        <dbReference type="EMBL" id="RLJ80784.1"/>
    </source>
</evidence>
<comment type="caution">
    <text evidence="7">The sequence shown here is derived from an EMBL/GenBank/DDBJ whole genome shotgun (WGS) entry which is preliminary data.</text>
</comment>
<evidence type="ECO:0000256" key="4">
    <source>
        <dbReference type="ARBA" id="ARBA00071664"/>
    </source>
</evidence>
<evidence type="ECO:0000256" key="3">
    <source>
        <dbReference type="ARBA" id="ARBA00023274"/>
    </source>
</evidence>
<sequence length="66" mass="7345">MPKMKTNSSAKKRFSLTGTGKIKRNNAYKSHILTKMSTKRKRALGQTSIVSDADMGNVKRMLCIGK</sequence>
<evidence type="ECO:0000313" key="8">
    <source>
        <dbReference type="EMBL" id="TFB32028.1"/>
    </source>
</evidence>